<dbReference type="CDD" id="cd22963">
    <property type="entry name" value="DD_CrRSP4-like"/>
    <property type="match status" value="1"/>
</dbReference>
<dbReference type="EMBL" id="ML014161">
    <property type="protein sequence ID" value="RKP01784.1"/>
    <property type="molecule type" value="Genomic_DNA"/>
</dbReference>
<evidence type="ECO:0000256" key="2">
    <source>
        <dbReference type="ARBA" id="ARBA00022490"/>
    </source>
</evidence>
<reference evidence="7" key="3">
    <citation type="submission" date="2018-08" db="EMBL/GenBank/DDBJ databases">
        <title>Leveraging single-cell genomics to expand the Fungal Tree of Life.</title>
        <authorList>
            <consortium name="DOE Joint Genome Institute"/>
            <person name="Ahrendt S.R."/>
            <person name="Quandt C.A."/>
            <person name="Ciobanu D."/>
            <person name="Clum A."/>
            <person name="Salamov A."/>
            <person name="Andreopoulos B."/>
            <person name="Cheng J.-F."/>
            <person name="Woyke T."/>
            <person name="Pelin A."/>
            <person name="Henrissat B."/>
            <person name="Reynolds N."/>
            <person name="Benny G.L."/>
            <person name="Smith M.E."/>
            <person name="James T.Y."/>
            <person name="Grigoriev I.V."/>
        </authorList>
    </citation>
    <scope>NUCLEOTIDE SEQUENCE</scope>
    <source>
        <strain evidence="7">ATCC 52028</strain>
    </source>
</reference>
<feature type="compositionally biased region" description="Basic and acidic residues" evidence="6">
    <location>
        <begin position="560"/>
        <end position="575"/>
    </location>
</feature>
<dbReference type="GO" id="GO:0035082">
    <property type="term" value="P:axoneme assembly"/>
    <property type="evidence" value="ECO:0007669"/>
    <property type="project" value="TreeGrafter"/>
</dbReference>
<sequence>MPQENEGAPGVAEADTAGNPYHWLNQKDTYKPVSERPAQDVEFQNAKSYLQSVSMSSESGVSLYEHMTELVARLLETRPKDALADIEAISAQVKRRRFPADRHVVAQHFTAPSATLESAKNQIALFEAPAADEAQQLLLQQQQQQLQGQEPCEIPDILSLAQLWEWAGVSLGPERTFTLMLSIRHMTQTKPVKSVRFWGKISGTKADYLILEAELRDDVDEADLDPADLAAPAVESASDAAAAAAAAESMAQTVEIDPETGEPRPVLVQVRQTGPKPLPREVGDGANRYVYYVATELGKTWLRLPQVVPELLQASRRIKKLLTGDLERRLQTFPAFPGTEADLLRCQIARISAATVISPAGYYVFDPENDTVDEADMDPTKIIVNPEFETVDNDALGQLNKWVHHIPYILPQGRVTWANPAGDEAAAQRDDASGAEDREDEDEEGADGQNDPEQGPPILSPVTADAELPGAVPAWSVRVCSTLSRPRHSPIALFSNRWPGAATVAYNDKFVNIYVGDGVKAGAYQLPVLPDVQNEWVPEPTEEEEEQAAAEEEATDPTLEEEKAWEEQQRARAEEDASENGSEEGSDAGSEEA</sequence>
<comment type="subcellular location">
    <subcellularLocation>
        <location evidence="1">Cytoplasm</location>
        <location evidence="1">Cytoskeleton</location>
        <location evidence="1">Cilium axoneme</location>
    </subcellularLocation>
</comment>
<name>A0A4P9X8Y7_9FUNG</name>
<evidence type="ECO:0000256" key="3">
    <source>
        <dbReference type="ARBA" id="ARBA00023069"/>
    </source>
</evidence>
<evidence type="ECO:0000313" key="9">
    <source>
        <dbReference type="Proteomes" id="UP000268535"/>
    </source>
</evidence>
<dbReference type="InterPro" id="IPR006802">
    <property type="entry name" value="Radial_spoke"/>
</dbReference>
<keyword evidence="4" id="KW-0206">Cytoskeleton</keyword>
<proteinExistence type="predicted"/>
<dbReference type="GO" id="GO:0060294">
    <property type="term" value="P:cilium movement involved in cell motility"/>
    <property type="evidence" value="ECO:0007669"/>
    <property type="project" value="InterPro"/>
</dbReference>
<dbReference type="STRING" id="1555241.A0A4P9X8Y7"/>
<organism evidence="8 10">
    <name type="scientific">Caulochytrium protostelioides</name>
    <dbReference type="NCBI Taxonomy" id="1555241"/>
    <lineage>
        <taxon>Eukaryota</taxon>
        <taxon>Fungi</taxon>
        <taxon>Fungi incertae sedis</taxon>
        <taxon>Chytridiomycota</taxon>
        <taxon>Chytridiomycota incertae sedis</taxon>
        <taxon>Chytridiomycetes</taxon>
        <taxon>Caulochytriales</taxon>
        <taxon>Caulochytriaceae</taxon>
        <taxon>Caulochytrium</taxon>
    </lineage>
</organism>
<keyword evidence="10" id="KW-1185">Reference proteome</keyword>
<feature type="region of interest" description="Disordered" evidence="6">
    <location>
        <begin position="538"/>
        <end position="593"/>
    </location>
</feature>
<evidence type="ECO:0000256" key="4">
    <source>
        <dbReference type="ARBA" id="ARBA00023212"/>
    </source>
</evidence>
<evidence type="ECO:0000313" key="10">
    <source>
        <dbReference type="Proteomes" id="UP000274922"/>
    </source>
</evidence>
<reference evidence="9 10" key="1">
    <citation type="journal article" date="2018" name="Nat. Microbiol.">
        <title>Leveraging single-cell genomics to expand the fungal tree of life.</title>
        <authorList>
            <person name="Ahrendt S.R."/>
            <person name="Quandt C.A."/>
            <person name="Ciobanu D."/>
            <person name="Clum A."/>
            <person name="Salamov A."/>
            <person name="Andreopoulos B."/>
            <person name="Cheng J.F."/>
            <person name="Woyke T."/>
            <person name="Pelin A."/>
            <person name="Henrissat B."/>
            <person name="Reynolds N.K."/>
            <person name="Benny G.L."/>
            <person name="Smith M.E."/>
            <person name="James T.Y."/>
            <person name="Grigoriev I.V."/>
        </authorList>
    </citation>
    <scope>NUCLEOTIDE SEQUENCE [LARGE SCALE GENOMIC DNA]</scope>
    <source>
        <strain evidence="9 10">ATCC 52028</strain>
    </source>
</reference>
<dbReference type="GO" id="GO:0001534">
    <property type="term" value="C:radial spoke"/>
    <property type="evidence" value="ECO:0007669"/>
    <property type="project" value="InterPro"/>
</dbReference>
<evidence type="ECO:0000313" key="7">
    <source>
        <dbReference type="EMBL" id="RKO97157.1"/>
    </source>
</evidence>
<protein>
    <submittedName>
        <fullName evidence="7">Radial spokehead-like protein</fullName>
    </submittedName>
</protein>
<feature type="region of interest" description="Disordered" evidence="6">
    <location>
        <begin position="1"/>
        <end position="36"/>
    </location>
</feature>
<keyword evidence="2" id="KW-0963">Cytoplasm</keyword>
<dbReference type="PANTHER" id="PTHR13159">
    <property type="entry name" value="RADIAL SPOKEHEAD-RELATED"/>
    <property type="match status" value="1"/>
</dbReference>
<dbReference type="OrthoDB" id="272202at2759"/>
<feature type="compositionally biased region" description="Acidic residues" evidence="6">
    <location>
        <begin position="437"/>
        <end position="446"/>
    </location>
</feature>
<feature type="compositionally biased region" description="Acidic residues" evidence="6">
    <location>
        <begin position="576"/>
        <end position="593"/>
    </location>
</feature>
<keyword evidence="5" id="KW-0966">Cell projection</keyword>
<dbReference type="Proteomes" id="UP000268535">
    <property type="component" value="Unassembled WGS sequence"/>
</dbReference>
<dbReference type="PANTHER" id="PTHR13159:SF0">
    <property type="entry name" value="RADIAL SPOKE HEAD 6 HOMOLOG A"/>
    <property type="match status" value="1"/>
</dbReference>
<evidence type="ECO:0000256" key="5">
    <source>
        <dbReference type="ARBA" id="ARBA00023273"/>
    </source>
</evidence>
<feature type="compositionally biased region" description="Acidic residues" evidence="6">
    <location>
        <begin position="540"/>
        <end position="559"/>
    </location>
</feature>
<accession>A0A4P9X8Y7</accession>
<dbReference type="Pfam" id="PF04712">
    <property type="entry name" value="Radial_spoke"/>
    <property type="match status" value="1"/>
</dbReference>
<feature type="region of interest" description="Disordered" evidence="6">
    <location>
        <begin position="423"/>
        <end position="464"/>
    </location>
</feature>
<dbReference type="EMBL" id="ML009387">
    <property type="protein sequence ID" value="RKO97157.1"/>
    <property type="molecule type" value="Genomic_DNA"/>
</dbReference>
<gene>
    <name evidence="7" type="ORF">CAUPRSCDRAFT_6931</name>
    <name evidence="8" type="ORF">CXG81DRAFT_11583</name>
</gene>
<evidence type="ECO:0000256" key="6">
    <source>
        <dbReference type="SAM" id="MobiDB-lite"/>
    </source>
</evidence>
<evidence type="ECO:0000313" key="8">
    <source>
        <dbReference type="EMBL" id="RKP01784.1"/>
    </source>
</evidence>
<feature type="compositionally biased region" description="Basic and acidic residues" evidence="6">
    <location>
        <begin position="426"/>
        <end position="436"/>
    </location>
</feature>
<reference evidence="8" key="2">
    <citation type="submission" date="2018-04" db="EMBL/GenBank/DDBJ databases">
        <title>Leveraging single-cell genomics to expand the Fungal Tree of Life.</title>
        <authorList>
            <consortium name="DOE Joint Genome Institute"/>
            <person name="Ahrendt S.R."/>
            <person name="Quandt C.A."/>
            <person name="Ciobanu D."/>
            <person name="Clum A."/>
            <person name="Salamov A."/>
            <person name="Andreopoulos B."/>
            <person name="Cheng J.-F."/>
            <person name="Woyke T."/>
            <person name="Pelin A."/>
            <person name="Henrissat B."/>
            <person name="Benny G.L."/>
            <person name="Smith M.E."/>
            <person name="James T.Y."/>
            <person name="Grigoriev I.V."/>
        </authorList>
    </citation>
    <scope>NUCLEOTIDE SEQUENCE</scope>
    <source>
        <strain evidence="8">ATCC 52028</strain>
    </source>
</reference>
<dbReference type="Proteomes" id="UP000274922">
    <property type="component" value="Unassembled WGS sequence"/>
</dbReference>
<evidence type="ECO:0000256" key="1">
    <source>
        <dbReference type="ARBA" id="ARBA00004430"/>
    </source>
</evidence>
<dbReference type="AlphaFoldDB" id="A0A4P9X8Y7"/>
<keyword evidence="3" id="KW-0969">Cilium</keyword>